<gene>
    <name evidence="2" type="ORF">AVDCRST_MAG57-3385</name>
</gene>
<protein>
    <submittedName>
        <fullName evidence="2">Uncharacterized protein</fullName>
    </submittedName>
</protein>
<dbReference type="AlphaFoldDB" id="A0A6J4J9G4"/>
<feature type="compositionally biased region" description="Gly residues" evidence="1">
    <location>
        <begin position="32"/>
        <end position="46"/>
    </location>
</feature>
<dbReference type="EMBL" id="CADCTI010000275">
    <property type="protein sequence ID" value="CAA9274312.1"/>
    <property type="molecule type" value="Genomic_DNA"/>
</dbReference>
<accession>A0A6J4J9G4</accession>
<evidence type="ECO:0000313" key="2">
    <source>
        <dbReference type="EMBL" id="CAA9274312.1"/>
    </source>
</evidence>
<evidence type="ECO:0000256" key="1">
    <source>
        <dbReference type="SAM" id="MobiDB-lite"/>
    </source>
</evidence>
<name>A0A6J4J9G4_9ACTN</name>
<reference evidence="2" key="1">
    <citation type="submission" date="2020-02" db="EMBL/GenBank/DDBJ databases">
        <authorList>
            <person name="Meier V. D."/>
        </authorList>
    </citation>
    <scope>NUCLEOTIDE SEQUENCE</scope>
    <source>
        <strain evidence="2">AVDCRST_MAG57</strain>
    </source>
</reference>
<proteinExistence type="predicted"/>
<sequence length="76" mass="7961">MSSGLSGRCELHNDPPARTVVRKSAGPSGEDGLLGGDARGGRPGHGGVHRLHLDDEVAEPGVRLDRTCAGRRPARR</sequence>
<feature type="region of interest" description="Disordered" evidence="1">
    <location>
        <begin position="1"/>
        <end position="49"/>
    </location>
</feature>
<organism evidence="2">
    <name type="scientific">uncultured Blastococcus sp</name>
    <dbReference type="NCBI Taxonomy" id="217144"/>
    <lineage>
        <taxon>Bacteria</taxon>
        <taxon>Bacillati</taxon>
        <taxon>Actinomycetota</taxon>
        <taxon>Actinomycetes</taxon>
        <taxon>Geodermatophilales</taxon>
        <taxon>Geodermatophilaceae</taxon>
        <taxon>Blastococcus</taxon>
        <taxon>environmental samples</taxon>
    </lineage>
</organism>